<feature type="transmembrane region" description="Helical" evidence="9">
    <location>
        <begin position="471"/>
        <end position="491"/>
    </location>
</feature>
<sequence length="606" mass="63562">MNAAVQQQFAQWMSAVMPHLMLAPIMLPLLTAALMLLLREERQRLKLGMNLLSTLAGLGISLALLFWTHLGGKPATLGVYLPGNWPAPFGIVLALDRLSALMLVLTSFVALCSIVFAAARWHRAGVHFHPLFQFQLMGLAGAFLTADLFNLFVFFEIMLAASYGLLLHGSGRTRVQAGLHYIAINLAASSLFLIGVSMLYGITGTLNMADLAQTIPHVADADRGLLHAAAGILATAFLIKAAVWPLNFWLAPAYSAASAPAGALFALMTKVGVYTILRLWTLMFGTEAGASALFGSLWLIGGGLVTMAFGAIGMLGSQRIGVLAGYAAILSSGTLLAAAGFGQNLLTAGLLFYLPSSTLAISALFLLTDLIDRWRNDGATLAPHELDDDAPFLTPELVPAGRMNLDEQEMVLVGRVIPAAAAMLGLAFLLCTLVISGLPPLSGFVGKFAMLTALLNPLGLHASGGVRTGTVGWLLFAMLIGTGLMALLSLTRTGMRHFWTTHDRPAPQLRVLEGIPIAMLLAACVGLTLQAGRVMDFTVATANALHAPGGYIDAVMSARPKPGPATPERAGAGAAVRRPQPQSSPAADPAAVDVAARQAAATKAVP</sequence>
<dbReference type="Pfam" id="PF00361">
    <property type="entry name" value="Proton_antipo_M"/>
    <property type="match status" value="1"/>
</dbReference>
<evidence type="ECO:0000256" key="9">
    <source>
        <dbReference type="SAM" id="Phobius"/>
    </source>
</evidence>
<evidence type="ECO:0000256" key="6">
    <source>
        <dbReference type="ARBA" id="ARBA00023136"/>
    </source>
</evidence>
<feature type="domain" description="NADH:quinone oxidoreductase/Mrp antiporter transmembrane" evidence="10">
    <location>
        <begin position="147"/>
        <end position="455"/>
    </location>
</feature>
<feature type="transmembrane region" description="Helical" evidence="9">
    <location>
        <begin position="292"/>
        <end position="313"/>
    </location>
</feature>
<evidence type="ECO:0000256" key="3">
    <source>
        <dbReference type="ARBA" id="ARBA00022475"/>
    </source>
</evidence>
<gene>
    <name evidence="11" type="ORF">SAMN04489708_12226</name>
</gene>
<feature type="transmembrane region" description="Helical" evidence="9">
    <location>
        <begin position="98"/>
        <end position="119"/>
    </location>
</feature>
<reference evidence="12" key="1">
    <citation type="submission" date="2016-10" db="EMBL/GenBank/DDBJ databases">
        <authorList>
            <person name="Varghese N."/>
            <person name="Submissions S."/>
        </authorList>
    </citation>
    <scope>NUCLEOTIDE SEQUENCE [LARGE SCALE GENOMIC DNA]</scope>
    <source>
        <strain evidence="12">DSM 17101</strain>
    </source>
</reference>
<feature type="transmembrane region" description="Helical" evidence="9">
    <location>
        <begin position="412"/>
        <end position="435"/>
    </location>
</feature>
<dbReference type="InterPro" id="IPR001750">
    <property type="entry name" value="ND/Mrp_TM"/>
</dbReference>
<comment type="similarity">
    <text evidence="2">Belongs to the CPA3 antiporters (TC 2.A.63) subunit D family.</text>
</comment>
<dbReference type="PANTHER" id="PTHR42703">
    <property type="entry name" value="NADH DEHYDROGENASE"/>
    <property type="match status" value="1"/>
</dbReference>
<feature type="transmembrane region" description="Helical" evidence="9">
    <location>
        <begin position="345"/>
        <end position="367"/>
    </location>
</feature>
<dbReference type="InterPro" id="IPR050586">
    <property type="entry name" value="CPA3_Na-H_Antiporter_D"/>
</dbReference>
<feature type="region of interest" description="Disordered" evidence="8">
    <location>
        <begin position="558"/>
        <end position="606"/>
    </location>
</feature>
<dbReference type="Proteomes" id="UP000199317">
    <property type="component" value="Unassembled WGS sequence"/>
</dbReference>
<protein>
    <submittedName>
        <fullName evidence="11">Multisubunit potassium/proton antiporter, PhaD subunit</fullName>
    </submittedName>
</protein>
<feature type="transmembrane region" description="Helical" evidence="9">
    <location>
        <begin position="441"/>
        <end position="459"/>
    </location>
</feature>
<dbReference type="NCBIfam" id="NF009309">
    <property type="entry name" value="PRK12666.1"/>
    <property type="match status" value="1"/>
</dbReference>
<dbReference type="AlphaFoldDB" id="A0A1H0UWV4"/>
<organism evidence="11 12">
    <name type="scientific">Paracidovorax cattleyae</name>
    <dbReference type="NCBI Taxonomy" id="80868"/>
    <lineage>
        <taxon>Bacteria</taxon>
        <taxon>Pseudomonadati</taxon>
        <taxon>Pseudomonadota</taxon>
        <taxon>Betaproteobacteria</taxon>
        <taxon>Burkholderiales</taxon>
        <taxon>Comamonadaceae</taxon>
        <taxon>Paracidovorax</taxon>
    </lineage>
</organism>
<feature type="transmembrane region" description="Helical" evidence="9">
    <location>
        <begin position="320"/>
        <end position="339"/>
    </location>
</feature>
<evidence type="ECO:0000256" key="7">
    <source>
        <dbReference type="RuleBase" id="RU000320"/>
    </source>
</evidence>
<evidence type="ECO:0000256" key="2">
    <source>
        <dbReference type="ARBA" id="ARBA00005346"/>
    </source>
</evidence>
<evidence type="ECO:0000259" key="10">
    <source>
        <dbReference type="Pfam" id="PF00361"/>
    </source>
</evidence>
<evidence type="ECO:0000256" key="5">
    <source>
        <dbReference type="ARBA" id="ARBA00022989"/>
    </source>
</evidence>
<accession>A0A1H0UWV4</accession>
<feature type="compositionally biased region" description="Low complexity" evidence="8">
    <location>
        <begin position="578"/>
        <end position="606"/>
    </location>
</feature>
<comment type="subcellular location">
    <subcellularLocation>
        <location evidence="1">Cell membrane</location>
        <topology evidence="1">Multi-pass membrane protein</topology>
    </subcellularLocation>
    <subcellularLocation>
        <location evidence="7">Membrane</location>
        <topology evidence="7">Multi-pass membrane protein</topology>
    </subcellularLocation>
</comment>
<evidence type="ECO:0000313" key="11">
    <source>
        <dbReference type="EMBL" id="SDP70630.1"/>
    </source>
</evidence>
<keyword evidence="6 9" id="KW-0472">Membrane</keyword>
<dbReference type="RefSeq" id="WP_092836461.1">
    <property type="nucleotide sequence ID" value="NZ_CP028290.1"/>
</dbReference>
<keyword evidence="12" id="KW-1185">Reference proteome</keyword>
<dbReference type="GO" id="GO:0005886">
    <property type="term" value="C:plasma membrane"/>
    <property type="evidence" value="ECO:0007669"/>
    <property type="project" value="UniProtKB-SubCell"/>
</dbReference>
<evidence type="ECO:0000256" key="8">
    <source>
        <dbReference type="SAM" id="MobiDB-lite"/>
    </source>
</evidence>
<evidence type="ECO:0000313" key="12">
    <source>
        <dbReference type="Proteomes" id="UP000199317"/>
    </source>
</evidence>
<feature type="transmembrane region" description="Helical" evidence="9">
    <location>
        <begin position="179"/>
        <end position="202"/>
    </location>
</feature>
<evidence type="ECO:0000256" key="4">
    <source>
        <dbReference type="ARBA" id="ARBA00022692"/>
    </source>
</evidence>
<keyword evidence="4 7" id="KW-0812">Transmembrane</keyword>
<dbReference type="OrthoDB" id="9768329at2"/>
<proteinExistence type="inferred from homology"/>
<feature type="transmembrane region" description="Helical" evidence="9">
    <location>
        <begin position="50"/>
        <end position="70"/>
    </location>
</feature>
<feature type="transmembrane region" description="Helical" evidence="9">
    <location>
        <begin position="225"/>
        <end position="250"/>
    </location>
</feature>
<name>A0A1H0UWV4_9BURK</name>
<feature type="transmembrane region" description="Helical" evidence="9">
    <location>
        <begin position="20"/>
        <end position="38"/>
    </location>
</feature>
<keyword evidence="5 9" id="KW-1133">Transmembrane helix</keyword>
<keyword evidence="3" id="KW-1003">Cell membrane</keyword>
<feature type="transmembrane region" description="Helical" evidence="9">
    <location>
        <begin position="262"/>
        <end position="280"/>
    </location>
</feature>
<evidence type="ECO:0000256" key="1">
    <source>
        <dbReference type="ARBA" id="ARBA00004651"/>
    </source>
</evidence>
<dbReference type="EMBL" id="FNJL01000022">
    <property type="protein sequence ID" value="SDP70630.1"/>
    <property type="molecule type" value="Genomic_DNA"/>
</dbReference>
<dbReference type="PANTHER" id="PTHR42703:SF1">
    <property type="entry name" value="NA(+)_H(+) ANTIPORTER SUBUNIT D1"/>
    <property type="match status" value="1"/>
</dbReference>
<feature type="transmembrane region" description="Helical" evidence="9">
    <location>
        <begin position="149"/>
        <end position="167"/>
    </location>
</feature>